<sequence length="297" mass="33707">MEHGLPSTTKPSLVKKRNNAQDVSKSWWRIKPFLALICTALLIFWYKTTHIQFEDTDLEESDYPIDMAKESEPVDQKLKGLPRGIIEPRTDLELKPLWSSSSLRSKGVEMTNRNLLAIPVGIKQKSNVDAIVKKFLPANFTVVLFHYDGNMDQWLDLEWSSKAIHIVAQDQTKWWFAKRFLHPDVVSIYDYIFIWDEDLGVENFSPERYLEIVKSEGLEISQPALDSNSSGIHHKITKMEGRGKVSMINGGNGTRRDAREQGGRPIPKRGQVKVGILLGFANSFASIFGSTKNFIGS</sequence>
<accession>A0A8S9MAK7</accession>
<reference evidence="2" key="1">
    <citation type="submission" date="2019-12" db="EMBL/GenBank/DDBJ databases">
        <title>Genome sequencing and annotation of Brassica cretica.</title>
        <authorList>
            <person name="Studholme D.J."/>
            <person name="Sarris P.F."/>
        </authorList>
    </citation>
    <scope>NUCLEOTIDE SEQUENCE</scope>
    <source>
        <strain evidence="2">PFS-001/15</strain>
        <tissue evidence="2">Leaf</tissue>
    </source>
</reference>
<protein>
    <submittedName>
        <fullName evidence="2">Uncharacterized protein</fullName>
    </submittedName>
</protein>
<gene>
    <name evidence="2" type="ORF">F2Q68_00040636</name>
</gene>
<dbReference type="AlphaFoldDB" id="A0A8S9MAK7"/>
<name>A0A8S9MAK7_BRACR</name>
<dbReference type="Pfam" id="PF05212">
    <property type="entry name" value="DUF707"/>
    <property type="match status" value="1"/>
</dbReference>
<dbReference type="EMBL" id="QGKW02000007">
    <property type="protein sequence ID" value="KAF2616965.1"/>
    <property type="molecule type" value="Genomic_DNA"/>
</dbReference>
<evidence type="ECO:0000313" key="2">
    <source>
        <dbReference type="EMBL" id="KAF2616965.1"/>
    </source>
</evidence>
<organism evidence="2 3">
    <name type="scientific">Brassica cretica</name>
    <name type="common">Mustard</name>
    <dbReference type="NCBI Taxonomy" id="69181"/>
    <lineage>
        <taxon>Eukaryota</taxon>
        <taxon>Viridiplantae</taxon>
        <taxon>Streptophyta</taxon>
        <taxon>Embryophyta</taxon>
        <taxon>Tracheophyta</taxon>
        <taxon>Spermatophyta</taxon>
        <taxon>Magnoliopsida</taxon>
        <taxon>eudicotyledons</taxon>
        <taxon>Gunneridae</taxon>
        <taxon>Pentapetalae</taxon>
        <taxon>rosids</taxon>
        <taxon>malvids</taxon>
        <taxon>Brassicales</taxon>
        <taxon>Brassicaceae</taxon>
        <taxon>Brassiceae</taxon>
        <taxon>Brassica</taxon>
    </lineage>
</organism>
<dbReference type="PANTHER" id="PTHR31210:SF71">
    <property type="entry name" value="DUF707 DOMAIN-CONTAINING PROTEIN"/>
    <property type="match status" value="1"/>
</dbReference>
<evidence type="ECO:0000256" key="1">
    <source>
        <dbReference type="SAM" id="MobiDB-lite"/>
    </source>
</evidence>
<evidence type="ECO:0000313" key="3">
    <source>
        <dbReference type="Proteomes" id="UP000712281"/>
    </source>
</evidence>
<feature type="region of interest" description="Disordered" evidence="1">
    <location>
        <begin position="244"/>
        <end position="265"/>
    </location>
</feature>
<dbReference type="InterPro" id="IPR007877">
    <property type="entry name" value="DUF707"/>
</dbReference>
<comment type="caution">
    <text evidence="2">The sequence shown here is derived from an EMBL/GenBank/DDBJ whole genome shotgun (WGS) entry which is preliminary data.</text>
</comment>
<dbReference type="Proteomes" id="UP000712281">
    <property type="component" value="Unassembled WGS sequence"/>
</dbReference>
<dbReference type="PANTHER" id="PTHR31210">
    <property type="entry name" value="OS06G0731900 PROTEIN"/>
    <property type="match status" value="1"/>
</dbReference>
<proteinExistence type="predicted"/>